<sequence length="277" mass="30112">MSNTTLNSGAILSPDDMKENFLAPLEKKSIAMQVSHVEHANAGHAALPMMGKTSAEWLDEGEELTVENVPFNEIRVPHMNAGKLLTATRQLLNDSAYDLPTLLSNSLIDAYAELVDKTFFGTTTPKGPKGIESVSGRTIVEADEYSLDPFLDALGAVEAERANPRFIVMGPELATKLRKLKVSAGSNQYILQSDPGSAWRNTIAGIPVLTCADVAAETAHLIDPDYVFMSVREDVEVEADASTFFTSVRTAIRSFGRIGWVFPRPEKLAAVKFNVTP</sequence>
<dbReference type="SUPFAM" id="SSF56563">
    <property type="entry name" value="Major capsid protein gp5"/>
    <property type="match status" value="1"/>
</dbReference>
<protein>
    <submittedName>
        <fullName evidence="3">Phage major capsid protein, HK97 family</fullName>
    </submittedName>
</protein>
<dbReference type="InterPro" id="IPR054612">
    <property type="entry name" value="Phage_capsid-like_C"/>
</dbReference>
<evidence type="ECO:0000313" key="3">
    <source>
        <dbReference type="EMBL" id="SEC21839.1"/>
    </source>
</evidence>
<keyword evidence="4" id="KW-1185">Reference proteome</keyword>
<dbReference type="Pfam" id="PF05065">
    <property type="entry name" value="Phage_capsid"/>
    <property type="match status" value="1"/>
</dbReference>
<evidence type="ECO:0000259" key="2">
    <source>
        <dbReference type="Pfam" id="PF05065"/>
    </source>
</evidence>
<feature type="domain" description="Phage capsid-like C-terminal" evidence="2">
    <location>
        <begin position="9"/>
        <end position="273"/>
    </location>
</feature>
<dbReference type="OrthoDB" id="3233650at2"/>
<dbReference type="STRING" id="57704.SAMN04489793_1817"/>
<dbReference type="Proteomes" id="UP000182241">
    <property type="component" value="Unassembled WGS sequence"/>
</dbReference>
<dbReference type="Gene3D" id="3.30.2400.10">
    <property type="entry name" value="Major capsid protein gp5"/>
    <property type="match status" value="1"/>
</dbReference>
<organism evidence="3 4">
    <name type="scientific">Tsukamurella tyrosinosolvens</name>
    <dbReference type="NCBI Taxonomy" id="57704"/>
    <lineage>
        <taxon>Bacteria</taxon>
        <taxon>Bacillati</taxon>
        <taxon>Actinomycetota</taxon>
        <taxon>Actinomycetes</taxon>
        <taxon>Mycobacteriales</taxon>
        <taxon>Tsukamurellaceae</taxon>
        <taxon>Tsukamurella</taxon>
    </lineage>
</organism>
<evidence type="ECO:0000313" key="4">
    <source>
        <dbReference type="Proteomes" id="UP000182241"/>
    </source>
</evidence>
<dbReference type="Gene3D" id="3.30.2320.10">
    <property type="entry name" value="hypothetical protein PF0899 domain"/>
    <property type="match status" value="1"/>
</dbReference>
<dbReference type="InterPro" id="IPR024455">
    <property type="entry name" value="Phage_capsid"/>
</dbReference>
<dbReference type="NCBIfam" id="TIGR01554">
    <property type="entry name" value="major_cap_HK97"/>
    <property type="match status" value="1"/>
</dbReference>
<name>A0A1H4QQ99_TSUTY</name>
<gene>
    <name evidence="3" type="ORF">SAMN04489793_1817</name>
</gene>
<dbReference type="RefSeq" id="WP_074850465.1">
    <property type="nucleotide sequence ID" value="NZ_CBDRGN010000001.1"/>
</dbReference>
<comment type="subcellular location">
    <subcellularLocation>
        <location evidence="1">Virion</location>
    </subcellularLocation>
</comment>
<proteinExistence type="predicted"/>
<accession>A0A1H4QQ99</accession>
<reference evidence="4" key="1">
    <citation type="submission" date="2016-10" db="EMBL/GenBank/DDBJ databases">
        <authorList>
            <person name="Varghese N."/>
            <person name="Submissions S."/>
        </authorList>
    </citation>
    <scope>NUCLEOTIDE SEQUENCE [LARGE SCALE GENOMIC DNA]</scope>
    <source>
        <strain evidence="4">DSM 44234</strain>
    </source>
</reference>
<evidence type="ECO:0000256" key="1">
    <source>
        <dbReference type="ARBA" id="ARBA00004328"/>
    </source>
</evidence>
<dbReference type="EMBL" id="FNSA01000003">
    <property type="protein sequence ID" value="SEC21839.1"/>
    <property type="molecule type" value="Genomic_DNA"/>
</dbReference>
<dbReference type="AlphaFoldDB" id="A0A1H4QQ99"/>